<sequence length="509" mass="56545">MVPVPHYLKQYFSQAFPFTPTGKNLEVQEFIESQLPQYNDILTLCDTYFEQVAWIFNMPSNITFSHSTEPSTPNFIRLSGRISLRNPPCSKVSRSLPYVLLRSSQIPNQRHVGHPLSPSLRHYQYLGHTSHTPPNPDSKISSTEEAFGTTTPISTLRKPTTQTSPRSPLATDRSFVSPSSPPLSPPPHNVDDTDRHIVRRRIGGARARSQKSYGAPGADTSLITPTRPLSQDVREIASNVNGRSTSLPPSINLNEFSSYRWQRCQAPLYPHMLLLSWLLPGGGRSIVAFVLLNCTSVQSAPSPNHPSAQDDVGTLAARHQSGEAGGQPLMDMLVPFQIMYADGVERLGAESLPDCQKWVNRIWEAINRVPNQVSVTRSPTSSTRTILTIPVATPAMDLALPFSFRLSSLIVSSHHKPTVDDNVIRSQEYIYPGDRRVITPSRGRRRSGSMTDLDDELREVISRAKESSGMFSGSPVTISSASSLGRNIFVTPPSTHWMRKRLSSFRDQR</sequence>
<evidence type="ECO:0000313" key="3">
    <source>
        <dbReference type="Proteomes" id="UP000807306"/>
    </source>
</evidence>
<feature type="compositionally biased region" description="Pro residues" evidence="1">
    <location>
        <begin position="179"/>
        <end position="188"/>
    </location>
</feature>
<evidence type="ECO:0000256" key="1">
    <source>
        <dbReference type="SAM" id="MobiDB-lite"/>
    </source>
</evidence>
<keyword evidence="3" id="KW-1185">Reference proteome</keyword>
<protein>
    <recommendedName>
        <fullName evidence="4">PH domain-containing protein</fullName>
    </recommendedName>
</protein>
<evidence type="ECO:0000313" key="2">
    <source>
        <dbReference type="EMBL" id="KAF9529447.1"/>
    </source>
</evidence>
<comment type="caution">
    <text evidence="2">The sequence shown here is derived from an EMBL/GenBank/DDBJ whole genome shotgun (WGS) entry which is preliminary data.</text>
</comment>
<reference evidence="2" key="1">
    <citation type="submission" date="2020-11" db="EMBL/GenBank/DDBJ databases">
        <authorList>
            <consortium name="DOE Joint Genome Institute"/>
            <person name="Ahrendt S."/>
            <person name="Riley R."/>
            <person name="Andreopoulos W."/>
            <person name="Labutti K."/>
            <person name="Pangilinan J."/>
            <person name="Ruiz-Duenas F.J."/>
            <person name="Barrasa J.M."/>
            <person name="Sanchez-Garcia M."/>
            <person name="Camarero S."/>
            <person name="Miyauchi S."/>
            <person name="Serrano A."/>
            <person name="Linde D."/>
            <person name="Babiker R."/>
            <person name="Drula E."/>
            <person name="Ayuso-Fernandez I."/>
            <person name="Pacheco R."/>
            <person name="Padilla G."/>
            <person name="Ferreira P."/>
            <person name="Barriuso J."/>
            <person name="Kellner H."/>
            <person name="Castanera R."/>
            <person name="Alfaro M."/>
            <person name="Ramirez L."/>
            <person name="Pisabarro A.G."/>
            <person name="Kuo A."/>
            <person name="Tritt A."/>
            <person name="Lipzen A."/>
            <person name="He G."/>
            <person name="Yan M."/>
            <person name="Ng V."/>
            <person name="Cullen D."/>
            <person name="Martin F."/>
            <person name="Rosso M.-N."/>
            <person name="Henrissat B."/>
            <person name="Hibbett D."/>
            <person name="Martinez A.T."/>
            <person name="Grigoriev I.V."/>
        </authorList>
    </citation>
    <scope>NUCLEOTIDE SEQUENCE</scope>
    <source>
        <strain evidence="2">CBS 506.95</strain>
    </source>
</reference>
<dbReference type="EMBL" id="MU157846">
    <property type="protein sequence ID" value="KAF9529447.1"/>
    <property type="molecule type" value="Genomic_DNA"/>
</dbReference>
<dbReference type="Proteomes" id="UP000807306">
    <property type="component" value="Unassembled WGS sequence"/>
</dbReference>
<feature type="region of interest" description="Disordered" evidence="1">
    <location>
        <begin position="125"/>
        <end position="225"/>
    </location>
</feature>
<dbReference type="AlphaFoldDB" id="A0A9P6EI17"/>
<accession>A0A9P6EI17</accession>
<organism evidence="2 3">
    <name type="scientific">Crepidotus variabilis</name>
    <dbReference type="NCBI Taxonomy" id="179855"/>
    <lineage>
        <taxon>Eukaryota</taxon>
        <taxon>Fungi</taxon>
        <taxon>Dikarya</taxon>
        <taxon>Basidiomycota</taxon>
        <taxon>Agaricomycotina</taxon>
        <taxon>Agaricomycetes</taxon>
        <taxon>Agaricomycetidae</taxon>
        <taxon>Agaricales</taxon>
        <taxon>Agaricineae</taxon>
        <taxon>Crepidotaceae</taxon>
        <taxon>Crepidotus</taxon>
    </lineage>
</organism>
<dbReference type="SUPFAM" id="SSF50729">
    <property type="entry name" value="PH domain-like"/>
    <property type="match status" value="1"/>
</dbReference>
<feature type="compositionally biased region" description="Polar residues" evidence="1">
    <location>
        <begin position="127"/>
        <end position="166"/>
    </location>
</feature>
<dbReference type="OrthoDB" id="2507336at2759"/>
<gene>
    <name evidence="2" type="ORF">CPB83DRAFT_893537</name>
</gene>
<evidence type="ECO:0008006" key="4">
    <source>
        <dbReference type="Google" id="ProtNLM"/>
    </source>
</evidence>
<name>A0A9P6EI17_9AGAR</name>
<proteinExistence type="predicted"/>